<reference evidence="1 2" key="1">
    <citation type="journal article" date="2015" name="Antonie Van Leeuwenhoek">
        <title>Oceanobacillus bengalensis sp. nov., a bacterium isolated from seawater of the Bay of Bengal.</title>
        <authorList>
            <person name="Yongchang O."/>
            <person name="Xiang W."/>
            <person name="Wang G."/>
        </authorList>
    </citation>
    <scope>NUCLEOTIDE SEQUENCE [LARGE SCALE GENOMIC DNA]</scope>
    <source>
        <strain evidence="1 2">MCCC 1K00260</strain>
    </source>
</reference>
<dbReference type="RefSeq" id="WP_121130442.1">
    <property type="nucleotide sequence ID" value="NZ_JBHUFK010000026.1"/>
</dbReference>
<name>A0A494Z0H1_9BACI</name>
<protein>
    <submittedName>
        <fullName evidence="1">Uncharacterized protein</fullName>
    </submittedName>
</protein>
<gene>
    <name evidence="1" type="ORF">D8M05_07980</name>
</gene>
<comment type="caution">
    <text evidence="1">The sequence shown here is derived from an EMBL/GenBank/DDBJ whole genome shotgun (WGS) entry which is preliminary data.</text>
</comment>
<accession>A0A494Z0H1</accession>
<sequence length="126" mass="14118">MKPYDAKESQECKICGFIISHNKQGWFTSHLKNEHGLTLESYLIAHFYEPEDLNCSYELCDGTVGLNRGKPKKYCSTSCSSKGEPLVCVLCGTKFDTSTRPHRSTKTCSDSCASKLRSMKAAAWHK</sequence>
<proteinExistence type="predicted"/>
<keyword evidence="2" id="KW-1185">Reference proteome</keyword>
<evidence type="ECO:0000313" key="2">
    <source>
        <dbReference type="Proteomes" id="UP000281813"/>
    </source>
</evidence>
<organism evidence="1 2">
    <name type="scientific">Oceanobacillus bengalensis</name>
    <dbReference type="NCBI Taxonomy" id="1435466"/>
    <lineage>
        <taxon>Bacteria</taxon>
        <taxon>Bacillati</taxon>
        <taxon>Bacillota</taxon>
        <taxon>Bacilli</taxon>
        <taxon>Bacillales</taxon>
        <taxon>Bacillaceae</taxon>
        <taxon>Oceanobacillus</taxon>
    </lineage>
</organism>
<dbReference type="Proteomes" id="UP000281813">
    <property type="component" value="Unassembled WGS sequence"/>
</dbReference>
<evidence type="ECO:0000313" key="1">
    <source>
        <dbReference type="EMBL" id="RKQ16031.1"/>
    </source>
</evidence>
<dbReference type="OrthoDB" id="9757917at2"/>
<dbReference type="AlphaFoldDB" id="A0A494Z0H1"/>
<dbReference type="EMBL" id="RBZO01000010">
    <property type="protein sequence ID" value="RKQ16031.1"/>
    <property type="molecule type" value="Genomic_DNA"/>
</dbReference>